<keyword evidence="2" id="KW-1185">Reference proteome</keyword>
<sequence>MSQKYESLTDVQKYEFCKYVENNNKKTRAEYIQWIKQKWKIKVKLELALKEFILVYQDQTILSDAIIIKKAKLLVKGFKISENQLKFFNGWLQKFKDRNGIHQIVLHKEATSAAYAKIEEILPILKNVINTL</sequence>
<evidence type="ECO:0000313" key="2">
    <source>
        <dbReference type="Proteomes" id="UP000789702"/>
    </source>
</evidence>
<comment type="caution">
    <text evidence="1">The sequence shown here is derived from an EMBL/GenBank/DDBJ whole genome shotgun (WGS) entry which is preliminary data.</text>
</comment>
<reference evidence="1" key="1">
    <citation type="submission" date="2021-06" db="EMBL/GenBank/DDBJ databases">
        <authorList>
            <person name="Kallberg Y."/>
            <person name="Tangrot J."/>
            <person name="Rosling A."/>
        </authorList>
    </citation>
    <scope>NUCLEOTIDE SEQUENCE</scope>
    <source>
        <strain evidence="1">IL203A</strain>
    </source>
</reference>
<name>A0ACA9LHW8_9GLOM</name>
<evidence type="ECO:0000313" key="1">
    <source>
        <dbReference type="EMBL" id="CAG8532142.1"/>
    </source>
</evidence>
<proteinExistence type="predicted"/>
<accession>A0ACA9LHW8</accession>
<dbReference type="EMBL" id="CAJVPU010004383">
    <property type="protein sequence ID" value="CAG8532142.1"/>
    <property type="molecule type" value="Genomic_DNA"/>
</dbReference>
<protein>
    <submittedName>
        <fullName evidence="1">12651_t:CDS:1</fullName>
    </submittedName>
</protein>
<organism evidence="1 2">
    <name type="scientific">Dentiscutata heterogama</name>
    <dbReference type="NCBI Taxonomy" id="1316150"/>
    <lineage>
        <taxon>Eukaryota</taxon>
        <taxon>Fungi</taxon>
        <taxon>Fungi incertae sedis</taxon>
        <taxon>Mucoromycota</taxon>
        <taxon>Glomeromycotina</taxon>
        <taxon>Glomeromycetes</taxon>
        <taxon>Diversisporales</taxon>
        <taxon>Gigasporaceae</taxon>
        <taxon>Dentiscutata</taxon>
    </lineage>
</organism>
<gene>
    <name evidence="1" type="ORF">DHETER_LOCUS4412</name>
</gene>
<dbReference type="Proteomes" id="UP000789702">
    <property type="component" value="Unassembled WGS sequence"/>
</dbReference>